<dbReference type="EMBL" id="FNRF01000004">
    <property type="protein sequence ID" value="SEA73156.1"/>
    <property type="molecule type" value="Genomic_DNA"/>
</dbReference>
<accession>A0A1H4DKS7</accession>
<evidence type="ECO:0000313" key="3">
    <source>
        <dbReference type="Proteomes" id="UP000182257"/>
    </source>
</evidence>
<evidence type="ECO:0000313" key="2">
    <source>
        <dbReference type="EMBL" id="SEA73156.1"/>
    </source>
</evidence>
<dbReference type="SUPFAM" id="SSF51182">
    <property type="entry name" value="RmlC-like cupins"/>
    <property type="match status" value="1"/>
</dbReference>
<evidence type="ECO:0000259" key="1">
    <source>
        <dbReference type="Pfam" id="PF05523"/>
    </source>
</evidence>
<dbReference type="InterPro" id="IPR011051">
    <property type="entry name" value="RmlC_Cupin_sf"/>
</dbReference>
<protein>
    <submittedName>
        <fullName evidence="2">WxcM-like, C-terminal</fullName>
    </submittedName>
</protein>
<reference evidence="2 3" key="1">
    <citation type="submission" date="2016-10" db="EMBL/GenBank/DDBJ databases">
        <authorList>
            <person name="de Groot N.N."/>
        </authorList>
    </citation>
    <scope>NUCLEOTIDE SEQUENCE [LARGE SCALE GENOMIC DNA]</scope>
    <source>
        <strain evidence="2 3">D31d</strain>
    </source>
</reference>
<sequence length="144" mass="16800">MLIDNTMNLILPKIIQLPKFLDSRGNLSFVEQLNHIPFVIRRTYWLYDVPGGECRGGHAYRENQEFIVALSGSFDVVIDDGLEKKIFTLNRSYYGLYVPQGLWREMENFSTNSLAMVLSSTEYDIDDYIRDYDEFLILKKDGKI</sequence>
<dbReference type="CDD" id="cd20292">
    <property type="entry name" value="cupin_QdtA-like"/>
    <property type="match status" value="1"/>
</dbReference>
<dbReference type="AlphaFoldDB" id="A0A1H4DKS7"/>
<dbReference type="Proteomes" id="UP000182257">
    <property type="component" value="Unassembled WGS sequence"/>
</dbReference>
<dbReference type="Pfam" id="PF05523">
    <property type="entry name" value="FdtA"/>
    <property type="match status" value="1"/>
</dbReference>
<organism evidence="2 3">
    <name type="scientific">Xylanibacter ruminicola</name>
    <name type="common">Prevotella ruminicola</name>
    <dbReference type="NCBI Taxonomy" id="839"/>
    <lineage>
        <taxon>Bacteria</taxon>
        <taxon>Pseudomonadati</taxon>
        <taxon>Bacteroidota</taxon>
        <taxon>Bacteroidia</taxon>
        <taxon>Bacteroidales</taxon>
        <taxon>Prevotellaceae</taxon>
        <taxon>Xylanibacter</taxon>
    </lineage>
</organism>
<gene>
    <name evidence="2" type="ORF">SAMN05216462_2377</name>
</gene>
<dbReference type="InterPro" id="IPR008894">
    <property type="entry name" value="QdtA_cupin_dom"/>
</dbReference>
<dbReference type="InterPro" id="IPR014710">
    <property type="entry name" value="RmlC-like_jellyroll"/>
</dbReference>
<name>A0A1H4DKS7_XYLRU</name>
<dbReference type="Gene3D" id="2.60.120.10">
    <property type="entry name" value="Jelly Rolls"/>
    <property type="match status" value="1"/>
</dbReference>
<feature type="domain" description="Sugar 3,4-ketoisomerase QdtA cupin" evidence="1">
    <location>
        <begin position="13"/>
        <end position="139"/>
    </location>
</feature>
<proteinExistence type="predicted"/>